<gene>
    <name evidence="3" type="ORF">E2562_002634</name>
</gene>
<organism evidence="3 4">
    <name type="scientific">Oryza meyeriana var. granulata</name>
    <dbReference type="NCBI Taxonomy" id="110450"/>
    <lineage>
        <taxon>Eukaryota</taxon>
        <taxon>Viridiplantae</taxon>
        <taxon>Streptophyta</taxon>
        <taxon>Embryophyta</taxon>
        <taxon>Tracheophyta</taxon>
        <taxon>Spermatophyta</taxon>
        <taxon>Magnoliopsida</taxon>
        <taxon>Liliopsida</taxon>
        <taxon>Poales</taxon>
        <taxon>Poaceae</taxon>
        <taxon>BOP clade</taxon>
        <taxon>Oryzoideae</taxon>
        <taxon>Oryzeae</taxon>
        <taxon>Oryzinae</taxon>
        <taxon>Oryza</taxon>
        <taxon>Oryza meyeriana</taxon>
    </lineage>
</organism>
<proteinExistence type="predicted"/>
<evidence type="ECO:0000256" key="2">
    <source>
        <dbReference type="SAM" id="SignalP"/>
    </source>
</evidence>
<accession>A0A6G1F305</accession>
<sequence length="177" mass="18116">MAAAAALTLAVAAALIAAACLCAEAVWLDLPQSGTKCVSEEIQSNVVVLADYSLMYESHPSSHPTIAVKVTSPYGNTLHHNENATVDALTMGKAGDAEQAVPSPAPAAGSGSAVRQCAAAIGRAVNAKCVLVLLLSIGVFLLAFFMLLPLPASHIIPDDDPGILPGKKNSLCSSFQH</sequence>
<evidence type="ECO:0000313" key="4">
    <source>
        <dbReference type="Proteomes" id="UP000479710"/>
    </source>
</evidence>
<feature type="signal peptide" evidence="2">
    <location>
        <begin position="1"/>
        <end position="25"/>
    </location>
</feature>
<evidence type="ECO:0000313" key="3">
    <source>
        <dbReference type="EMBL" id="KAF0931287.1"/>
    </source>
</evidence>
<dbReference type="OrthoDB" id="1738713at2759"/>
<dbReference type="AlphaFoldDB" id="A0A6G1F305"/>
<keyword evidence="1" id="KW-1133">Transmembrane helix</keyword>
<keyword evidence="2" id="KW-0732">Signal</keyword>
<feature type="chain" id="PRO_5026247295" evidence="2">
    <location>
        <begin position="26"/>
        <end position="177"/>
    </location>
</feature>
<keyword evidence="4" id="KW-1185">Reference proteome</keyword>
<name>A0A6G1F305_9ORYZ</name>
<dbReference type="EMBL" id="SPHZ02000001">
    <property type="protein sequence ID" value="KAF0931287.1"/>
    <property type="molecule type" value="Genomic_DNA"/>
</dbReference>
<keyword evidence="1" id="KW-0812">Transmembrane</keyword>
<comment type="caution">
    <text evidence="3">The sequence shown here is derived from an EMBL/GenBank/DDBJ whole genome shotgun (WGS) entry which is preliminary data.</text>
</comment>
<feature type="transmembrane region" description="Helical" evidence="1">
    <location>
        <begin position="130"/>
        <end position="148"/>
    </location>
</feature>
<keyword evidence="1" id="KW-0472">Membrane</keyword>
<dbReference type="Proteomes" id="UP000479710">
    <property type="component" value="Unassembled WGS sequence"/>
</dbReference>
<evidence type="ECO:0000256" key="1">
    <source>
        <dbReference type="SAM" id="Phobius"/>
    </source>
</evidence>
<reference evidence="3 4" key="1">
    <citation type="submission" date="2019-11" db="EMBL/GenBank/DDBJ databases">
        <title>Whole genome sequence of Oryza granulata.</title>
        <authorList>
            <person name="Li W."/>
        </authorList>
    </citation>
    <scope>NUCLEOTIDE SEQUENCE [LARGE SCALE GENOMIC DNA]</scope>
    <source>
        <strain evidence="4">cv. Menghai</strain>
        <tissue evidence="3">Leaf</tissue>
    </source>
</reference>
<protein>
    <submittedName>
        <fullName evidence="3">Uncharacterized protein</fullName>
    </submittedName>
</protein>